<dbReference type="OrthoDB" id="5570386at2"/>
<sequence>MKLRLIEHQEAYRFMLTFENGARREVDLQGLIGQHVALDDVKTARIDPEWGCLEFLDGRVDIEPKTLFRYAGLTKDKQAA</sequence>
<name>A0A6N8E768_9GAMM</name>
<comment type="caution">
    <text evidence="1">The sequence shown here is derived from an EMBL/GenBank/DDBJ whole genome shotgun (WGS) entry which is preliminary data.</text>
</comment>
<proteinExistence type="predicted"/>
<dbReference type="SUPFAM" id="SSF143880">
    <property type="entry name" value="NE0471 N-terminal domain-like"/>
    <property type="match status" value="1"/>
</dbReference>
<evidence type="ECO:0000313" key="1">
    <source>
        <dbReference type="EMBL" id="MTW19975.1"/>
    </source>
</evidence>
<protein>
    <submittedName>
        <fullName evidence="1">DUF2442 domain-containing protein</fullName>
    </submittedName>
</protein>
<gene>
    <name evidence="1" type="ORF">GJ668_02570</name>
</gene>
<dbReference type="EMBL" id="WNKT01000003">
    <property type="protein sequence ID" value="MTW19975.1"/>
    <property type="molecule type" value="Genomic_DNA"/>
</dbReference>
<accession>A0A6N8E768</accession>
<dbReference type="RefSeq" id="WP_155448549.1">
    <property type="nucleotide sequence ID" value="NZ_WNKT01000003.1"/>
</dbReference>
<evidence type="ECO:0000313" key="2">
    <source>
        <dbReference type="Proteomes" id="UP000434044"/>
    </source>
</evidence>
<dbReference type="Pfam" id="PF10387">
    <property type="entry name" value="DUF2442"/>
    <property type="match status" value="1"/>
</dbReference>
<dbReference type="AlphaFoldDB" id="A0A6N8E768"/>
<dbReference type="InterPro" id="IPR036782">
    <property type="entry name" value="NE0471-like_N"/>
</dbReference>
<organism evidence="1 2">
    <name type="scientific">Allochromatium palmeri</name>
    <dbReference type="NCBI Taxonomy" id="231048"/>
    <lineage>
        <taxon>Bacteria</taxon>
        <taxon>Pseudomonadati</taxon>
        <taxon>Pseudomonadota</taxon>
        <taxon>Gammaproteobacteria</taxon>
        <taxon>Chromatiales</taxon>
        <taxon>Chromatiaceae</taxon>
        <taxon>Allochromatium</taxon>
    </lineage>
</organism>
<reference evidence="1 2" key="1">
    <citation type="submission" date="2019-11" db="EMBL/GenBank/DDBJ databases">
        <title>Whole-genome sequence of the anaerobic purple sulfur bacterium Allochromatium palmeri DSM 15591.</title>
        <authorList>
            <person name="Kyndt J.A."/>
            <person name="Meyer T.E."/>
        </authorList>
    </citation>
    <scope>NUCLEOTIDE SEQUENCE [LARGE SCALE GENOMIC DNA]</scope>
    <source>
        <strain evidence="1 2">DSM 15591</strain>
    </source>
</reference>
<dbReference type="InterPro" id="IPR018841">
    <property type="entry name" value="DUF2442"/>
</dbReference>
<dbReference type="Proteomes" id="UP000434044">
    <property type="component" value="Unassembled WGS sequence"/>
</dbReference>
<keyword evidence="2" id="KW-1185">Reference proteome</keyword>